<name>J7G243_9CRYP</name>
<sequence length="515" mass="62297">MVLIKNIFNSFSEKNLVVRIENFKLKASFHSLKSVFLNLKPNSAFIFHKSQEIFFLKVLRLIIKIEKIFSKFCFFNRKKLHLNLENFIFSIGYQSEFKLKSILINKKSNFSHIYCEILPILTLLNKNVEFLKKTIIEVFLNEISFILNLIFKKKNLADQKIKIFLLQKILKKKRLRWLISIIFPKIKKFKCLNNHNEEKEFFKKSIKLQLRIKQNLKFVKLKKNSTSAFFFSSCFYQKFGKILNYFLFFFSGYFGSGSYVKKNSHVKQKKEKKFFSENVHSKIKILKTKIAFFSNSIFRTKKKKILNQKFLNNLFVLVYNQKPFEHDINFNAGKFCNFNKKFSSRILFFFCFHNFDLNCYRKFKIKNLLKIKGKDFYVNRFFSSKKKFVSLKTRPIFDPLKSNRLFLTKSRFENLKKELLTLWKNTLGSRKRIKNRDILSDYFSKKKKKTEFRRMFKSSKEIRYNFFCIDNEKRILKNEIKKKKKLENFLNEKLEEIKAMENDFSQINKTIKKLI</sequence>
<dbReference type="AlphaFoldDB" id="J7G243"/>
<keyword evidence="1" id="KW-0175">Coiled coil</keyword>
<organism evidence="2 3">
    <name type="scientific">Chroomonas mesostigmatica CCMP1168</name>
    <dbReference type="NCBI Taxonomy" id="1195612"/>
    <lineage>
        <taxon>Eukaryota</taxon>
        <taxon>Cryptophyceae</taxon>
        <taxon>Pyrenomonadales</taxon>
        <taxon>Chroomonadaceae</taxon>
        <taxon>Chroomonas</taxon>
    </lineage>
</organism>
<evidence type="ECO:0000313" key="2">
    <source>
        <dbReference type="EMBL" id="AFP65562.1"/>
    </source>
</evidence>
<proteinExistence type="predicted"/>
<protein>
    <submittedName>
        <fullName evidence="2">Uncharacterized protein</fullName>
    </submittedName>
</protein>
<feature type="coiled-coil region" evidence="1">
    <location>
        <begin position="473"/>
        <end position="510"/>
    </location>
</feature>
<keyword evidence="2" id="KW-0542">Nucleomorph</keyword>
<evidence type="ECO:0000313" key="3">
    <source>
        <dbReference type="Proteomes" id="UP000243348"/>
    </source>
</evidence>
<geneLocation type="nucleomorph" evidence="2"/>
<gene>
    <name evidence="2" type="ORF">CMESO_409</name>
</gene>
<dbReference type="EMBL" id="CP003682">
    <property type="protein sequence ID" value="AFP65562.1"/>
    <property type="molecule type" value="Genomic_DNA"/>
</dbReference>
<dbReference type="Proteomes" id="UP000243348">
    <property type="component" value="Nucleomorph 3"/>
</dbReference>
<evidence type="ECO:0000256" key="1">
    <source>
        <dbReference type="SAM" id="Coils"/>
    </source>
</evidence>
<reference evidence="2 3" key="1">
    <citation type="journal article" date="2012" name="Genome Biol. Evol.">
        <title>Nucleomorph genome sequence of the cryptophyte alga Chroomonas mesostigmatica CCMP1168 reveals lineage-specific gene loss and genome complexity.</title>
        <authorList>
            <person name="Moore C.E."/>
            <person name="Curtis B."/>
            <person name="Mills T."/>
            <person name="Tanifuji G."/>
            <person name="Archibald J.M."/>
        </authorList>
    </citation>
    <scope>NUCLEOTIDE SEQUENCE [LARGE SCALE GENOMIC DNA]</scope>
    <source>
        <strain evidence="2 3">CCMP1168</strain>
    </source>
</reference>
<accession>J7G243</accession>